<dbReference type="EMBL" id="JWIO01000002">
    <property type="protein sequence ID" value="KLL12871.1"/>
    <property type="molecule type" value="Genomic_DNA"/>
</dbReference>
<organism evidence="2 3">
    <name type="scientific">Protofrankia coriariae</name>
    <dbReference type="NCBI Taxonomy" id="1562887"/>
    <lineage>
        <taxon>Bacteria</taxon>
        <taxon>Bacillati</taxon>
        <taxon>Actinomycetota</taxon>
        <taxon>Actinomycetes</taxon>
        <taxon>Frankiales</taxon>
        <taxon>Frankiaceae</taxon>
        <taxon>Protofrankia</taxon>
    </lineage>
</organism>
<proteinExistence type="predicted"/>
<evidence type="ECO:0000256" key="1">
    <source>
        <dbReference type="SAM" id="MobiDB-lite"/>
    </source>
</evidence>
<keyword evidence="3" id="KW-1185">Reference proteome</keyword>
<dbReference type="Proteomes" id="UP000035425">
    <property type="component" value="Unassembled WGS sequence"/>
</dbReference>
<accession>A0ABR5F815</accession>
<reference evidence="2 3" key="1">
    <citation type="submission" date="2014-12" db="EMBL/GenBank/DDBJ databases">
        <title>Frankia sp. BMG5.1 draft genome.</title>
        <authorList>
            <person name="Gtari M."/>
            <person name="Ghodhbane-Gtari F."/>
            <person name="Nouioui I."/>
            <person name="Ktari A."/>
            <person name="Hezbri K."/>
            <person name="Mimouni W."/>
            <person name="Sbissi I."/>
            <person name="Ayari A."/>
            <person name="Yamanaka T."/>
            <person name="Normand P."/>
            <person name="Tisa L.S."/>
            <person name="Boudabous A."/>
        </authorList>
    </citation>
    <scope>NUCLEOTIDE SEQUENCE [LARGE SCALE GENOMIC DNA]</scope>
    <source>
        <strain evidence="2 3">BMG5.1</strain>
    </source>
</reference>
<name>A0ABR5F815_9ACTN</name>
<evidence type="ECO:0000313" key="2">
    <source>
        <dbReference type="EMBL" id="KLL12871.1"/>
    </source>
</evidence>
<dbReference type="RefSeq" id="WP_047221377.1">
    <property type="nucleotide sequence ID" value="NZ_JWIO01000002.1"/>
</dbReference>
<comment type="caution">
    <text evidence="2">The sequence shown here is derived from an EMBL/GenBank/DDBJ whole genome shotgun (WGS) entry which is preliminary data.</text>
</comment>
<feature type="region of interest" description="Disordered" evidence="1">
    <location>
        <begin position="1"/>
        <end position="22"/>
    </location>
</feature>
<gene>
    <name evidence="2" type="ORF">FrCorBMG51_01740</name>
</gene>
<evidence type="ECO:0008006" key="4">
    <source>
        <dbReference type="Google" id="ProtNLM"/>
    </source>
</evidence>
<evidence type="ECO:0000313" key="3">
    <source>
        <dbReference type="Proteomes" id="UP000035425"/>
    </source>
</evidence>
<protein>
    <recommendedName>
        <fullName evidence="4">Ferritin-like domain-containing protein</fullName>
    </recommendedName>
</protein>
<sequence length="174" mass="17526">MLAGCSWNRSAYGPGEPSGPDTVDSALLEAATRSEQGLLVAYDQAIRTHPAIAATLTVLRAHHVEHVGRLGSAATGGGLTIATDLPGIPSAPGAFGSATARPTTAQLATADQATPQRSAVSQQVTVAALVQLEQQAAALLRTRCLTAAAAVVPLLASIHAAELAHADLLTQLAG</sequence>